<evidence type="ECO:0000313" key="4">
    <source>
        <dbReference type="EMBL" id="PIR74473.1"/>
    </source>
</evidence>
<dbReference type="GO" id="GO:0009103">
    <property type="term" value="P:lipopolysaccharide biosynthetic process"/>
    <property type="evidence" value="ECO:0007669"/>
    <property type="project" value="TreeGrafter"/>
</dbReference>
<dbReference type="GO" id="GO:0016757">
    <property type="term" value="F:glycosyltransferase activity"/>
    <property type="evidence" value="ECO:0007669"/>
    <property type="project" value="InterPro"/>
</dbReference>
<protein>
    <recommendedName>
        <fullName evidence="6">Glycosyltransferase family 1 protein</fullName>
    </recommendedName>
</protein>
<reference evidence="5" key="1">
    <citation type="submission" date="2017-09" db="EMBL/GenBank/DDBJ databases">
        <title>Depth-based differentiation of microbial function through sediment-hosted aquifers and enrichment of novel symbionts in the deep terrestrial subsurface.</title>
        <authorList>
            <person name="Probst A.J."/>
            <person name="Ladd B."/>
            <person name="Jarett J.K."/>
            <person name="Geller-Mcgrath D.E."/>
            <person name="Sieber C.M.K."/>
            <person name="Emerson J.B."/>
            <person name="Anantharaman K."/>
            <person name="Thomas B.C."/>
            <person name="Malmstrom R."/>
            <person name="Stieglmeier M."/>
            <person name="Klingl A."/>
            <person name="Woyke T."/>
            <person name="Ryan C.M."/>
            <person name="Banfield J.F."/>
        </authorList>
    </citation>
    <scope>NUCLEOTIDE SEQUENCE [LARGE SCALE GENOMIC DNA]</scope>
</reference>
<name>A0A2H0TQL7_9BACT</name>
<evidence type="ECO:0000313" key="5">
    <source>
        <dbReference type="Proteomes" id="UP000230154"/>
    </source>
</evidence>
<evidence type="ECO:0000259" key="3">
    <source>
        <dbReference type="Pfam" id="PF13439"/>
    </source>
</evidence>
<feature type="domain" description="Glycosyltransferase subfamily 4-like N-terminal" evidence="3">
    <location>
        <begin position="36"/>
        <end position="193"/>
    </location>
</feature>
<evidence type="ECO:0000256" key="1">
    <source>
        <dbReference type="ARBA" id="ARBA00022679"/>
    </source>
</evidence>
<dbReference type="PANTHER" id="PTHR46401:SF2">
    <property type="entry name" value="GLYCOSYLTRANSFERASE WBBK-RELATED"/>
    <property type="match status" value="1"/>
</dbReference>
<dbReference type="EMBL" id="PFCB01000020">
    <property type="protein sequence ID" value="PIR74473.1"/>
    <property type="molecule type" value="Genomic_DNA"/>
</dbReference>
<dbReference type="CDD" id="cd03809">
    <property type="entry name" value="GT4_MtfB-like"/>
    <property type="match status" value="1"/>
</dbReference>
<dbReference type="Proteomes" id="UP000230154">
    <property type="component" value="Unassembled WGS sequence"/>
</dbReference>
<feature type="domain" description="Glycosyl transferase family 1" evidence="2">
    <location>
        <begin position="214"/>
        <end position="370"/>
    </location>
</feature>
<dbReference type="InterPro" id="IPR028098">
    <property type="entry name" value="Glyco_trans_4-like_N"/>
</dbReference>
<accession>A0A2H0TQL7</accession>
<evidence type="ECO:0000259" key="2">
    <source>
        <dbReference type="Pfam" id="PF00534"/>
    </source>
</evidence>
<dbReference type="InterPro" id="IPR001296">
    <property type="entry name" value="Glyco_trans_1"/>
</dbReference>
<keyword evidence="1" id="KW-0808">Transferase</keyword>
<dbReference type="AlphaFoldDB" id="A0A2H0TQL7"/>
<dbReference type="PANTHER" id="PTHR46401">
    <property type="entry name" value="GLYCOSYLTRANSFERASE WBBK-RELATED"/>
    <property type="match status" value="1"/>
</dbReference>
<comment type="caution">
    <text evidence="4">The sequence shown here is derived from an EMBL/GenBank/DDBJ whole genome shotgun (WGS) entry which is preliminary data.</text>
</comment>
<organism evidence="4 5">
    <name type="scientific">Candidatus Magasanikbacteria bacterium CG10_big_fil_rev_8_21_14_0_10_47_10</name>
    <dbReference type="NCBI Taxonomy" id="1974652"/>
    <lineage>
        <taxon>Bacteria</taxon>
        <taxon>Candidatus Magasanikiibacteriota</taxon>
    </lineage>
</organism>
<gene>
    <name evidence="4" type="ORF">COU35_02210</name>
</gene>
<sequence>MYIDGAYDCSCLPTLYFCNMLLAIDASRANEGHKTGVGWYAWHIIQELKKITPPDVRVRLYSQEPLVGELGNLPENWESKVLSWPPKRLWTQVRLSIEMLLHAPDVLFVPAHVVPIVHPQKTVMTVHDIAASRFAMSYSWFERWYSMWSARQACAGSGLIIVPSRFTKDEIVRVFGISIAKQVRVVPHGYDTSFARQAPPGRHEEVLRTYGVVQPFVLSIGRLEEKKNTANMVRAFCEFKKESGLEDLTYVLVGKQGHGYETVRSAIAQSSFDHDVIELGWVAQADLPVLLQSAEALLFVSLYEGFGLPVLEAFAAGTPVITSKGTSLDEVGDGAVRSCDPHSVPEIVSALSAVLTDEKIRTRLIAGGKDRVSQFSWKKAAAMTLEFLLEQTEQVEKSGSL</sequence>
<dbReference type="Pfam" id="PF00534">
    <property type="entry name" value="Glycos_transf_1"/>
    <property type="match status" value="1"/>
</dbReference>
<dbReference type="Pfam" id="PF13439">
    <property type="entry name" value="Glyco_transf_4"/>
    <property type="match status" value="1"/>
</dbReference>
<dbReference type="SUPFAM" id="SSF53756">
    <property type="entry name" value="UDP-Glycosyltransferase/glycogen phosphorylase"/>
    <property type="match status" value="1"/>
</dbReference>
<dbReference type="Gene3D" id="3.40.50.2000">
    <property type="entry name" value="Glycogen Phosphorylase B"/>
    <property type="match status" value="2"/>
</dbReference>
<evidence type="ECO:0008006" key="6">
    <source>
        <dbReference type="Google" id="ProtNLM"/>
    </source>
</evidence>
<proteinExistence type="predicted"/>